<protein>
    <recommendedName>
        <fullName evidence="2">Cadherin domain-containing protein</fullName>
    </recommendedName>
</protein>
<proteinExistence type="predicted"/>
<dbReference type="GO" id="GO:0007156">
    <property type="term" value="P:homophilic cell adhesion via plasma membrane adhesion molecules"/>
    <property type="evidence" value="ECO:0007669"/>
    <property type="project" value="InterPro"/>
</dbReference>
<dbReference type="SUPFAM" id="SSF49313">
    <property type="entry name" value="Cadherin-like"/>
    <property type="match status" value="1"/>
</dbReference>
<dbReference type="OrthoDB" id="6491773at2759"/>
<evidence type="ECO:0000313" key="4">
    <source>
        <dbReference type="Proteomes" id="UP000770661"/>
    </source>
</evidence>
<dbReference type="Gene3D" id="2.60.40.60">
    <property type="entry name" value="Cadherins"/>
    <property type="match status" value="1"/>
</dbReference>
<gene>
    <name evidence="3" type="ORF">GWK47_020697</name>
</gene>
<dbReference type="GO" id="GO:0005509">
    <property type="term" value="F:calcium ion binding"/>
    <property type="evidence" value="ECO:0007669"/>
    <property type="project" value="UniProtKB-UniRule"/>
</dbReference>
<keyword evidence="4" id="KW-1185">Reference proteome</keyword>
<dbReference type="PROSITE" id="PS50268">
    <property type="entry name" value="CADHERIN_2"/>
    <property type="match status" value="1"/>
</dbReference>
<name>A0A8J5CI87_CHIOP</name>
<sequence>MFFVFPSINETSGVVRVAGPLNHNEAAVIILPIIVVDKNASDAFPDQTDLTEVTLYIQAFSDKNPIFAPPWTPSRPQLQVMVKEEQEQGTKVFSVMAKDPITGQLVQPL</sequence>
<feature type="domain" description="Cadherin" evidence="2">
    <location>
        <begin position="7"/>
        <end position="67"/>
    </location>
</feature>
<dbReference type="AlphaFoldDB" id="A0A8J5CI87"/>
<dbReference type="Proteomes" id="UP000770661">
    <property type="component" value="Unassembled WGS sequence"/>
</dbReference>
<dbReference type="InterPro" id="IPR015919">
    <property type="entry name" value="Cadherin-like_sf"/>
</dbReference>
<accession>A0A8J5CI87</accession>
<dbReference type="EMBL" id="JACEEZ010023369">
    <property type="protein sequence ID" value="KAG0711379.1"/>
    <property type="molecule type" value="Genomic_DNA"/>
</dbReference>
<evidence type="ECO:0000256" key="1">
    <source>
        <dbReference type="PROSITE-ProRule" id="PRU00043"/>
    </source>
</evidence>
<dbReference type="GO" id="GO:0016020">
    <property type="term" value="C:membrane"/>
    <property type="evidence" value="ECO:0007669"/>
    <property type="project" value="InterPro"/>
</dbReference>
<evidence type="ECO:0000313" key="3">
    <source>
        <dbReference type="EMBL" id="KAG0711379.1"/>
    </source>
</evidence>
<organism evidence="3 4">
    <name type="scientific">Chionoecetes opilio</name>
    <name type="common">Atlantic snow crab</name>
    <name type="synonym">Cancer opilio</name>
    <dbReference type="NCBI Taxonomy" id="41210"/>
    <lineage>
        <taxon>Eukaryota</taxon>
        <taxon>Metazoa</taxon>
        <taxon>Ecdysozoa</taxon>
        <taxon>Arthropoda</taxon>
        <taxon>Crustacea</taxon>
        <taxon>Multicrustacea</taxon>
        <taxon>Malacostraca</taxon>
        <taxon>Eumalacostraca</taxon>
        <taxon>Eucarida</taxon>
        <taxon>Decapoda</taxon>
        <taxon>Pleocyemata</taxon>
        <taxon>Brachyura</taxon>
        <taxon>Eubrachyura</taxon>
        <taxon>Majoidea</taxon>
        <taxon>Majidae</taxon>
        <taxon>Chionoecetes</taxon>
    </lineage>
</organism>
<dbReference type="InterPro" id="IPR002126">
    <property type="entry name" value="Cadherin-like_dom"/>
</dbReference>
<evidence type="ECO:0000259" key="2">
    <source>
        <dbReference type="PROSITE" id="PS50268"/>
    </source>
</evidence>
<keyword evidence="1" id="KW-0106">Calcium</keyword>
<reference evidence="3" key="1">
    <citation type="submission" date="2020-07" db="EMBL/GenBank/DDBJ databases">
        <title>The High-quality genome of the commercially important snow crab, Chionoecetes opilio.</title>
        <authorList>
            <person name="Jeong J.-H."/>
            <person name="Ryu S."/>
        </authorList>
    </citation>
    <scope>NUCLEOTIDE SEQUENCE</scope>
    <source>
        <strain evidence="3">MADBK_172401_WGS</strain>
        <tissue evidence="3">Digestive gland</tissue>
    </source>
</reference>
<comment type="caution">
    <text evidence="3">The sequence shown here is derived from an EMBL/GenBank/DDBJ whole genome shotgun (WGS) entry which is preliminary data.</text>
</comment>